<gene>
    <name evidence="2" type="ORF">DL762_008320</name>
</gene>
<keyword evidence="3" id="KW-1185">Reference proteome</keyword>
<evidence type="ECO:0000256" key="1">
    <source>
        <dbReference type="SAM" id="MobiDB-lite"/>
    </source>
</evidence>
<evidence type="ECO:0008006" key="4">
    <source>
        <dbReference type="Google" id="ProtNLM"/>
    </source>
</evidence>
<dbReference type="EMBL" id="QJNS01000344">
    <property type="protein sequence ID" value="RYO79153.1"/>
    <property type="molecule type" value="Genomic_DNA"/>
</dbReference>
<dbReference type="Gene3D" id="1.10.630.10">
    <property type="entry name" value="Cytochrome P450"/>
    <property type="match status" value="1"/>
</dbReference>
<organism evidence="2 3">
    <name type="scientific">Monosporascus cannonballus</name>
    <dbReference type="NCBI Taxonomy" id="155416"/>
    <lineage>
        <taxon>Eukaryota</taxon>
        <taxon>Fungi</taxon>
        <taxon>Dikarya</taxon>
        <taxon>Ascomycota</taxon>
        <taxon>Pezizomycotina</taxon>
        <taxon>Sordariomycetes</taxon>
        <taxon>Xylariomycetidae</taxon>
        <taxon>Xylariales</taxon>
        <taxon>Xylariales incertae sedis</taxon>
        <taxon>Monosporascus</taxon>
    </lineage>
</organism>
<dbReference type="InterPro" id="IPR001128">
    <property type="entry name" value="Cyt_P450"/>
</dbReference>
<reference evidence="2 3" key="1">
    <citation type="submission" date="2018-06" db="EMBL/GenBank/DDBJ databases">
        <title>Complete Genomes of Monosporascus.</title>
        <authorList>
            <person name="Robinson A.J."/>
            <person name="Natvig D.O."/>
        </authorList>
    </citation>
    <scope>NUCLEOTIDE SEQUENCE [LARGE SCALE GENOMIC DNA]</scope>
    <source>
        <strain evidence="2 3">CBS 609.92</strain>
    </source>
</reference>
<feature type="region of interest" description="Disordered" evidence="1">
    <location>
        <begin position="255"/>
        <end position="281"/>
    </location>
</feature>
<feature type="region of interest" description="Disordered" evidence="1">
    <location>
        <begin position="296"/>
        <end position="315"/>
    </location>
</feature>
<evidence type="ECO:0000313" key="2">
    <source>
        <dbReference type="EMBL" id="RYO79153.1"/>
    </source>
</evidence>
<name>A0ABY0H129_9PEZI</name>
<proteinExistence type="predicted"/>
<accession>A0ABY0H129</accession>
<dbReference type="Pfam" id="PF00067">
    <property type="entry name" value="p450"/>
    <property type="match status" value="1"/>
</dbReference>
<dbReference type="Proteomes" id="UP000294003">
    <property type="component" value="Unassembled WGS sequence"/>
</dbReference>
<dbReference type="SUPFAM" id="SSF48264">
    <property type="entry name" value="Cytochrome P450"/>
    <property type="match status" value="1"/>
</dbReference>
<evidence type="ECO:0000313" key="3">
    <source>
        <dbReference type="Proteomes" id="UP000294003"/>
    </source>
</evidence>
<comment type="caution">
    <text evidence="2">The sequence shown here is derived from an EMBL/GenBank/DDBJ whole genome shotgun (WGS) entry which is preliminary data.</text>
</comment>
<dbReference type="InterPro" id="IPR036396">
    <property type="entry name" value="Cyt_P450_sf"/>
</dbReference>
<sequence>MLSVSDATKIPVIYHRFADKSKHYIAGSSGKTESIFNTQDHRAHARYRKNRGGALHLVEQDRDVNGLIGGFPTGSCGLASWRAFALLLTGSRAHQLVAQRYKDIEAGTTDGQVDFLQTFIEARDEDSKPLDLEYIKAEVLLILIAGSDTTARAFQALMQNVLADCAVYEKNDGRDRRRDLGEEALGQAAVRGGPGALPGLRRMCAGTHATLPSAAKVGIASIADMWITPNRRARSLGTPKRTSRWRARMYRAGEEPVGSLADEESNWREERKAWPPLSGESSWSRLADATACDRRNGVRASLSHRDAHMSAHGSG</sequence>
<protein>
    <recommendedName>
        <fullName evidence="4">Cytochrome P450</fullName>
    </recommendedName>
</protein>